<comment type="caution">
    <text evidence="1">The sequence shown here is derived from an EMBL/GenBank/DDBJ whole genome shotgun (WGS) entry which is preliminary data.</text>
</comment>
<keyword evidence="2" id="KW-1185">Reference proteome</keyword>
<sequence length="43" mass="5196">MLFNIMDIIRNTLVYYFKYQSLENLAMTKKKQKIGFCNKLVSF</sequence>
<evidence type="ECO:0000313" key="2">
    <source>
        <dbReference type="Proteomes" id="UP000018465"/>
    </source>
</evidence>
<organism evidence="1 2">
    <name type="scientific">Acinetobacter lwoffii NCTC 5866 = CIP 64.10 = NIPH 512</name>
    <dbReference type="NCBI Taxonomy" id="981327"/>
    <lineage>
        <taxon>Bacteria</taxon>
        <taxon>Pseudomonadati</taxon>
        <taxon>Pseudomonadota</taxon>
        <taxon>Gammaproteobacteria</taxon>
        <taxon>Moraxellales</taxon>
        <taxon>Moraxellaceae</taxon>
        <taxon>Acinetobacter</taxon>
    </lineage>
</organism>
<protein>
    <submittedName>
        <fullName evidence="1">Uncharacterized protein</fullName>
    </submittedName>
</protein>
<dbReference type="EMBL" id="AYHO01000011">
    <property type="protein sequence ID" value="ESJ93680.1"/>
    <property type="molecule type" value="Genomic_DNA"/>
</dbReference>
<evidence type="ECO:0000313" key="1">
    <source>
        <dbReference type="EMBL" id="ESJ93680.1"/>
    </source>
</evidence>
<proteinExistence type="predicted"/>
<name>A0ABN0PTA9_ACILW</name>
<reference evidence="1 2" key="1">
    <citation type="submission" date="2013-10" db="EMBL/GenBank/DDBJ databases">
        <title>The Genome Sequence of Acinetobacter lwoffii NIPH 512.</title>
        <authorList>
            <consortium name="The Broad Institute Genomics Platform"/>
            <consortium name="The Broad Institute Genome Sequencing Center for Infectious Disease"/>
            <person name="Cerqueira G."/>
            <person name="Feldgarden M."/>
            <person name="Courvalin P."/>
            <person name="Grillot-Courvalin C."/>
            <person name="Clermont D."/>
            <person name="Rocha E."/>
            <person name="Yoon E.-J."/>
            <person name="Nemec A."/>
            <person name="Young S.K."/>
            <person name="Zeng Q."/>
            <person name="Gargeya S."/>
            <person name="Fitzgerald M."/>
            <person name="Abouelleil A."/>
            <person name="Alvarado L."/>
            <person name="Berlin A.M."/>
            <person name="Chapman S.B."/>
            <person name="Gainer-Dewar J."/>
            <person name="Goldberg J."/>
            <person name="Gnerre S."/>
            <person name="Griggs A."/>
            <person name="Gujja S."/>
            <person name="Hansen M."/>
            <person name="Howarth C."/>
            <person name="Imamovic A."/>
            <person name="Ireland A."/>
            <person name="Larimer J."/>
            <person name="McCowan C."/>
            <person name="Murphy C."/>
            <person name="Pearson M."/>
            <person name="Poon T.W."/>
            <person name="Priest M."/>
            <person name="Roberts A."/>
            <person name="Saif S."/>
            <person name="Shea T."/>
            <person name="Sykes S."/>
            <person name="Wortman J."/>
            <person name="Nusbaum C."/>
            <person name="Birren B."/>
        </authorList>
    </citation>
    <scope>NUCLEOTIDE SEQUENCE [LARGE SCALE GENOMIC DNA]</scope>
    <source>
        <strain evidence="1 2">NIPH 512</strain>
    </source>
</reference>
<accession>A0ABN0PTA9</accession>
<gene>
    <name evidence="1" type="ORF">P800_03299</name>
</gene>
<dbReference type="Proteomes" id="UP000018465">
    <property type="component" value="Unassembled WGS sequence"/>
</dbReference>